<evidence type="ECO:0000256" key="2">
    <source>
        <dbReference type="ARBA" id="ARBA00008974"/>
    </source>
</evidence>
<dbReference type="Gene3D" id="1.10.4160.10">
    <property type="entry name" value="Hydantoin permease"/>
    <property type="match status" value="2"/>
</dbReference>
<dbReference type="Proteomes" id="UP001239795">
    <property type="component" value="Unassembled WGS sequence"/>
</dbReference>
<evidence type="ECO:0000313" key="8">
    <source>
        <dbReference type="EMBL" id="KAK1469963.1"/>
    </source>
</evidence>
<keyword evidence="6 7" id="KW-0472">Membrane</keyword>
<dbReference type="GO" id="GO:0022857">
    <property type="term" value="F:transmembrane transporter activity"/>
    <property type="evidence" value="ECO:0007669"/>
    <property type="project" value="InterPro"/>
</dbReference>
<dbReference type="InterPro" id="IPR026030">
    <property type="entry name" value="Pur-cyt_permease_Fcy2/21/22"/>
</dbReference>
<feature type="transmembrane region" description="Helical" evidence="7">
    <location>
        <begin position="105"/>
        <end position="125"/>
    </location>
</feature>
<name>A0AAI9Y3F0_9PEZI</name>
<dbReference type="AlphaFoldDB" id="A0AAI9Y3F0"/>
<accession>A0AAI9Y3F0</accession>
<reference evidence="8 9" key="1">
    <citation type="submission" date="2016-10" db="EMBL/GenBank/DDBJ databases">
        <title>The genome sequence of Colletotrichum fioriniae PJ7.</title>
        <authorList>
            <person name="Baroncelli R."/>
        </authorList>
    </citation>
    <scope>NUCLEOTIDE SEQUENCE [LARGE SCALE GENOMIC DNA]</scope>
    <source>
        <strain evidence="8">Col 31</strain>
    </source>
</reference>
<comment type="subcellular location">
    <subcellularLocation>
        <location evidence="1">Membrane</location>
        <topology evidence="1">Multi-pass membrane protein</topology>
    </subcellularLocation>
</comment>
<dbReference type="PANTHER" id="PTHR31806">
    <property type="entry name" value="PURINE-CYTOSINE PERMEASE FCY2-RELATED"/>
    <property type="match status" value="1"/>
</dbReference>
<evidence type="ECO:0000256" key="7">
    <source>
        <dbReference type="SAM" id="Phobius"/>
    </source>
</evidence>
<keyword evidence="5 7" id="KW-1133">Transmembrane helix</keyword>
<evidence type="ECO:0000256" key="3">
    <source>
        <dbReference type="ARBA" id="ARBA00022448"/>
    </source>
</evidence>
<evidence type="ECO:0000256" key="4">
    <source>
        <dbReference type="ARBA" id="ARBA00022692"/>
    </source>
</evidence>
<protein>
    <submittedName>
        <fullName evidence="8">Uncharacterized protein</fullName>
    </submittedName>
</protein>
<keyword evidence="4 7" id="KW-0812">Transmembrane</keyword>
<dbReference type="GO" id="GO:0005886">
    <property type="term" value="C:plasma membrane"/>
    <property type="evidence" value="ECO:0007669"/>
    <property type="project" value="TreeGrafter"/>
</dbReference>
<keyword evidence="9" id="KW-1185">Reference proteome</keyword>
<sequence>MINVPLAVLDENVDNVYLEAGSQSLPSKNWLTRLRNAFLHSAETQGVAPVPIEERSDRDTFKLFMLWLTANCTTLPLATVRQTDEYHKYDHWHIRNPKLGLDPTVATVVIVLSTLLFILPVAWMGMMGPKTGMSQMVQTRYYFCYYFSIDIALLQIGTLIGYTIMTSILGSVGIGLRRLHRPIHAKVGLDLRITETGLGLRHLQQNQDLLMRVRAAAGAAVPANETWAQAYGLYSVGGIINAMNTPLGGFGKFVSVLLASQSLHPILSRLPRYLYSLLIVAVIVLISIVASSNFYNSLSNFLSVVGYWTASYTSIALTEHFRTPAWIRGLGIALLFFRTDRSF</sequence>
<comment type="caution">
    <text evidence="8">The sequence shown here is derived from an EMBL/GenBank/DDBJ whole genome shotgun (WGS) entry which is preliminary data.</text>
</comment>
<proteinExistence type="inferred from homology"/>
<dbReference type="PANTHER" id="PTHR31806:SF5">
    <property type="entry name" value="PURINE-CYTOSINE PERMEASE FCY21"/>
    <property type="match status" value="1"/>
</dbReference>
<organism evidence="8 9">
    <name type="scientific">Colletotrichum melonis</name>
    <dbReference type="NCBI Taxonomy" id="1209925"/>
    <lineage>
        <taxon>Eukaryota</taxon>
        <taxon>Fungi</taxon>
        <taxon>Dikarya</taxon>
        <taxon>Ascomycota</taxon>
        <taxon>Pezizomycotina</taxon>
        <taxon>Sordariomycetes</taxon>
        <taxon>Hypocreomycetidae</taxon>
        <taxon>Glomerellales</taxon>
        <taxon>Glomerellaceae</taxon>
        <taxon>Colletotrichum</taxon>
        <taxon>Colletotrichum acutatum species complex</taxon>
    </lineage>
</organism>
<dbReference type="InterPro" id="IPR001248">
    <property type="entry name" value="Pur-cyt_permease"/>
</dbReference>
<gene>
    <name evidence="8" type="ORF">CMEL01_01730</name>
</gene>
<comment type="similarity">
    <text evidence="2">Belongs to the purine-cytosine permease (2.A.39) family.</text>
</comment>
<feature type="transmembrane region" description="Helical" evidence="7">
    <location>
        <begin position="273"/>
        <end position="295"/>
    </location>
</feature>
<dbReference type="Pfam" id="PF02133">
    <property type="entry name" value="Transp_cyt_pur"/>
    <property type="match status" value="1"/>
</dbReference>
<evidence type="ECO:0000256" key="5">
    <source>
        <dbReference type="ARBA" id="ARBA00022989"/>
    </source>
</evidence>
<evidence type="ECO:0000256" key="6">
    <source>
        <dbReference type="ARBA" id="ARBA00023136"/>
    </source>
</evidence>
<evidence type="ECO:0000313" key="9">
    <source>
        <dbReference type="Proteomes" id="UP001239795"/>
    </source>
</evidence>
<feature type="transmembrane region" description="Helical" evidence="7">
    <location>
        <begin position="145"/>
        <end position="176"/>
    </location>
</feature>
<dbReference type="EMBL" id="MLGG01000001">
    <property type="protein sequence ID" value="KAK1469963.1"/>
    <property type="molecule type" value="Genomic_DNA"/>
</dbReference>
<keyword evidence="3" id="KW-0813">Transport</keyword>
<evidence type="ECO:0000256" key="1">
    <source>
        <dbReference type="ARBA" id="ARBA00004141"/>
    </source>
</evidence>